<keyword evidence="7" id="KW-1185">Reference proteome</keyword>
<dbReference type="FunFam" id="1.10.472.10:FF:000093">
    <property type="entry name" value="Predicted protein"/>
    <property type="match status" value="1"/>
</dbReference>
<reference evidence="6 7" key="1">
    <citation type="submission" date="2024-10" db="EMBL/GenBank/DDBJ databases">
        <title>Updated reference genomes for cyclostephanoid diatoms.</title>
        <authorList>
            <person name="Roberts W.R."/>
            <person name="Alverson A.J."/>
        </authorList>
    </citation>
    <scope>NUCLEOTIDE SEQUENCE [LARGE SCALE GENOMIC DNA]</scope>
    <source>
        <strain evidence="6 7">AJA010-31</strain>
    </source>
</reference>
<dbReference type="CDD" id="cd20537">
    <property type="entry name" value="CYCLIN_CCNO-like_rpt2"/>
    <property type="match status" value="1"/>
</dbReference>
<dbReference type="InterPro" id="IPR004367">
    <property type="entry name" value="Cyclin_C-dom"/>
</dbReference>
<feature type="domain" description="Cyclin C-terminal" evidence="5">
    <location>
        <begin position="255"/>
        <end position="383"/>
    </location>
</feature>
<dbReference type="PANTHER" id="PTHR10177">
    <property type="entry name" value="CYCLINS"/>
    <property type="match status" value="1"/>
</dbReference>
<dbReference type="SMART" id="SM00385">
    <property type="entry name" value="CYCLIN"/>
    <property type="match status" value="2"/>
</dbReference>
<dbReference type="InterPro" id="IPR036915">
    <property type="entry name" value="Cyclin-like_sf"/>
</dbReference>
<evidence type="ECO:0000256" key="3">
    <source>
        <dbReference type="SAM" id="SignalP"/>
    </source>
</evidence>
<feature type="domain" description="Cyclin-like" evidence="4">
    <location>
        <begin position="259"/>
        <end position="356"/>
    </location>
</feature>
<feature type="chain" id="PRO_5044779276" description="Cyclin N-terminal domain-containing protein" evidence="3">
    <location>
        <begin position="31"/>
        <end position="399"/>
    </location>
</feature>
<dbReference type="Proteomes" id="UP001530400">
    <property type="component" value="Unassembled WGS sequence"/>
</dbReference>
<keyword evidence="3" id="KW-0732">Signal</keyword>
<organism evidence="6 7">
    <name type="scientific">Cyclotella atomus</name>
    <dbReference type="NCBI Taxonomy" id="382360"/>
    <lineage>
        <taxon>Eukaryota</taxon>
        <taxon>Sar</taxon>
        <taxon>Stramenopiles</taxon>
        <taxon>Ochrophyta</taxon>
        <taxon>Bacillariophyta</taxon>
        <taxon>Coscinodiscophyceae</taxon>
        <taxon>Thalassiosirophycidae</taxon>
        <taxon>Stephanodiscales</taxon>
        <taxon>Stephanodiscaceae</taxon>
        <taxon>Cyclotella</taxon>
    </lineage>
</organism>
<keyword evidence="1 2" id="KW-0195">Cyclin</keyword>
<comment type="caution">
    <text evidence="6">The sequence shown here is derived from an EMBL/GenBank/DDBJ whole genome shotgun (WGS) entry which is preliminary data.</text>
</comment>
<dbReference type="Pfam" id="PF02984">
    <property type="entry name" value="Cyclin_C"/>
    <property type="match status" value="1"/>
</dbReference>
<proteinExistence type="inferred from homology"/>
<accession>A0ABD3NMT1</accession>
<dbReference type="EMBL" id="JALLPJ020001059">
    <property type="protein sequence ID" value="KAL3777182.1"/>
    <property type="molecule type" value="Genomic_DNA"/>
</dbReference>
<sequence length="399" mass="44519">MRGGTPQKLLLVPTLVLGALLSAAPKLSLCGAPKIPQLISCASRVSLPKTTSSRYHLSINLHSHPSLLITAENNTNQASTMPTQHLSVVFKEDLYARLQAMRSQECAHYTCPDYLAPEWQASLASGSQSELDLPGNASAARGGDSSASSSEINEMWREKICEWCYQVVDHFDFNREIVSVAMSYLDRYLSTRSVNRRIFQLAAMTALYLAIKLYEPGKIRMSSLIDLSRGYFLEDHIVTMEDSMLQTLGWHVHPPTPYSFVREMIYLLPVETTPRVRHDTNELARFLTELSVCDYWFVTKKPSSIALASLINALELQGEPKIPRNYKIQLLQQLGGCGPDIIYDEEVITCYERLRDMYIAGGYSPVTSISEPEPSRIATVSPTGPIEQMEVEANSGSCE</sequence>
<feature type="signal peptide" evidence="3">
    <location>
        <begin position="1"/>
        <end position="30"/>
    </location>
</feature>
<dbReference type="Gene3D" id="1.10.472.10">
    <property type="entry name" value="Cyclin-like"/>
    <property type="match status" value="2"/>
</dbReference>
<name>A0ABD3NMT1_9STRA</name>
<dbReference type="InterPro" id="IPR039361">
    <property type="entry name" value="Cyclin"/>
</dbReference>
<evidence type="ECO:0000313" key="6">
    <source>
        <dbReference type="EMBL" id="KAL3777182.1"/>
    </source>
</evidence>
<dbReference type="InterPro" id="IPR013763">
    <property type="entry name" value="Cyclin-like_dom"/>
</dbReference>
<evidence type="ECO:0000313" key="7">
    <source>
        <dbReference type="Proteomes" id="UP001530400"/>
    </source>
</evidence>
<evidence type="ECO:0000259" key="4">
    <source>
        <dbReference type="SMART" id="SM00385"/>
    </source>
</evidence>
<dbReference type="Pfam" id="PF00134">
    <property type="entry name" value="Cyclin_N"/>
    <property type="match status" value="1"/>
</dbReference>
<dbReference type="SUPFAM" id="SSF47954">
    <property type="entry name" value="Cyclin-like"/>
    <property type="match status" value="2"/>
</dbReference>
<dbReference type="SMART" id="SM01332">
    <property type="entry name" value="Cyclin_C"/>
    <property type="match status" value="1"/>
</dbReference>
<evidence type="ECO:0008006" key="8">
    <source>
        <dbReference type="Google" id="ProtNLM"/>
    </source>
</evidence>
<dbReference type="InterPro" id="IPR006671">
    <property type="entry name" value="Cyclin_N"/>
</dbReference>
<evidence type="ECO:0000256" key="2">
    <source>
        <dbReference type="RuleBase" id="RU000383"/>
    </source>
</evidence>
<evidence type="ECO:0000259" key="5">
    <source>
        <dbReference type="SMART" id="SM01332"/>
    </source>
</evidence>
<feature type="domain" description="Cyclin-like" evidence="4">
    <location>
        <begin position="162"/>
        <end position="246"/>
    </location>
</feature>
<gene>
    <name evidence="6" type="ORF">ACHAWO_012915</name>
</gene>
<dbReference type="AlphaFoldDB" id="A0ABD3NMT1"/>
<protein>
    <recommendedName>
        <fullName evidence="8">Cyclin N-terminal domain-containing protein</fullName>
    </recommendedName>
</protein>
<evidence type="ECO:0000256" key="1">
    <source>
        <dbReference type="ARBA" id="ARBA00023127"/>
    </source>
</evidence>
<comment type="similarity">
    <text evidence="2">Belongs to the cyclin family.</text>
</comment>